<protein>
    <submittedName>
        <fullName evidence="3">ABC transporter substrate-binding protein</fullName>
    </submittedName>
</protein>
<feature type="chain" id="PRO_5039665465" evidence="2">
    <location>
        <begin position="23"/>
        <end position="354"/>
    </location>
</feature>
<dbReference type="InterPro" id="IPR027024">
    <property type="entry name" value="UCP027386_ABC_sbc_TM0202"/>
</dbReference>
<gene>
    <name evidence="3" type="ORF">IAC59_01505</name>
</gene>
<proteinExistence type="predicted"/>
<dbReference type="PANTHER" id="PTHR30024:SF46">
    <property type="entry name" value="ABC TRANSPORTER, SUBSTRATE-BINDING LIPOPROTEIN"/>
    <property type="match status" value="1"/>
</dbReference>
<reference evidence="3" key="1">
    <citation type="submission" date="2020-10" db="EMBL/GenBank/DDBJ databases">
        <authorList>
            <person name="Gilroy R."/>
        </authorList>
    </citation>
    <scope>NUCLEOTIDE SEQUENCE</scope>
    <source>
        <strain evidence="3">ChiSxjej2B14-8506</strain>
    </source>
</reference>
<feature type="signal peptide" evidence="2">
    <location>
        <begin position="1"/>
        <end position="22"/>
    </location>
</feature>
<sequence>MKKLVSLLLVLTLMLAVGCAHAEDATSTETAIRIGALKGPTAMGMAQLLEASAAGENAYQFTIAGAADELTALLVKGELDVAAVPANLASVLYNNTQGGVRVAMINTLGVLYVLEAGETVQSVADLKGREIYSTGKGTTPEFALDYVLTQNGIDPDNDVTVEFKSESTELAAALENGEATLAVLPEPYVTTVLSSNENVRVALSLNDEWDKVSDGSGMVTGVLVVRSEFADANPEALAELLEAYRASVEFVNANPAEAAVIIEANDIAKAAVAEKAIPNCNIVYIDGNEMRTKLEGYLSVLMGMNEKSIGGAMPGDDFYLGADATADEPEVDTVDTDADEGGAGDSEAAESDAA</sequence>
<dbReference type="SUPFAM" id="SSF53850">
    <property type="entry name" value="Periplasmic binding protein-like II"/>
    <property type="match status" value="1"/>
</dbReference>
<dbReference type="Proteomes" id="UP000824123">
    <property type="component" value="Unassembled WGS sequence"/>
</dbReference>
<evidence type="ECO:0000256" key="2">
    <source>
        <dbReference type="SAM" id="SignalP"/>
    </source>
</evidence>
<dbReference type="AlphaFoldDB" id="A0A9D1S3D7"/>
<dbReference type="PROSITE" id="PS51257">
    <property type="entry name" value="PROKAR_LIPOPROTEIN"/>
    <property type="match status" value="1"/>
</dbReference>
<comment type="caution">
    <text evidence="3">The sequence shown here is derived from an EMBL/GenBank/DDBJ whole genome shotgun (WGS) entry which is preliminary data.</text>
</comment>
<feature type="region of interest" description="Disordered" evidence="1">
    <location>
        <begin position="320"/>
        <end position="354"/>
    </location>
</feature>
<dbReference type="PANTHER" id="PTHR30024">
    <property type="entry name" value="ALIPHATIC SULFONATES-BINDING PROTEIN-RELATED"/>
    <property type="match status" value="1"/>
</dbReference>
<dbReference type="Gene3D" id="3.40.190.10">
    <property type="entry name" value="Periplasmic binding protein-like II"/>
    <property type="match status" value="2"/>
</dbReference>
<dbReference type="PIRSF" id="PIRSF027386">
    <property type="entry name" value="UCP027386_ABC_sbc_TM0202"/>
    <property type="match status" value="1"/>
</dbReference>
<feature type="compositionally biased region" description="Acidic residues" evidence="1">
    <location>
        <begin position="325"/>
        <end position="354"/>
    </location>
</feature>
<reference evidence="3" key="2">
    <citation type="journal article" date="2021" name="PeerJ">
        <title>Extensive microbial diversity within the chicken gut microbiome revealed by metagenomics and culture.</title>
        <authorList>
            <person name="Gilroy R."/>
            <person name="Ravi A."/>
            <person name="Getino M."/>
            <person name="Pursley I."/>
            <person name="Horton D.L."/>
            <person name="Alikhan N.F."/>
            <person name="Baker D."/>
            <person name="Gharbi K."/>
            <person name="Hall N."/>
            <person name="Watson M."/>
            <person name="Adriaenssens E.M."/>
            <person name="Foster-Nyarko E."/>
            <person name="Jarju S."/>
            <person name="Secka A."/>
            <person name="Antonio M."/>
            <person name="Oren A."/>
            <person name="Chaudhuri R.R."/>
            <person name="La Ragione R."/>
            <person name="Hildebrand F."/>
            <person name="Pallen M.J."/>
        </authorList>
    </citation>
    <scope>NUCLEOTIDE SEQUENCE</scope>
    <source>
        <strain evidence="3">ChiSxjej2B14-8506</strain>
    </source>
</reference>
<keyword evidence="2" id="KW-0732">Signal</keyword>
<organism evidence="3 4">
    <name type="scientific">Candidatus Fimadaptatus faecigallinarum</name>
    <dbReference type="NCBI Taxonomy" id="2840814"/>
    <lineage>
        <taxon>Bacteria</taxon>
        <taxon>Bacillati</taxon>
        <taxon>Bacillota</taxon>
        <taxon>Clostridia</taxon>
        <taxon>Eubacteriales</taxon>
        <taxon>Candidatus Fimadaptatus</taxon>
    </lineage>
</organism>
<name>A0A9D1S3D7_9FIRM</name>
<dbReference type="Pfam" id="PF13379">
    <property type="entry name" value="NMT1_2"/>
    <property type="match status" value="1"/>
</dbReference>
<evidence type="ECO:0000313" key="4">
    <source>
        <dbReference type="Proteomes" id="UP000824123"/>
    </source>
</evidence>
<evidence type="ECO:0000256" key="1">
    <source>
        <dbReference type="SAM" id="MobiDB-lite"/>
    </source>
</evidence>
<dbReference type="EMBL" id="DVNK01000011">
    <property type="protein sequence ID" value="HIU45919.1"/>
    <property type="molecule type" value="Genomic_DNA"/>
</dbReference>
<accession>A0A9D1S3D7</accession>
<evidence type="ECO:0000313" key="3">
    <source>
        <dbReference type="EMBL" id="HIU45919.1"/>
    </source>
</evidence>